<dbReference type="EMBL" id="VSSQ01124040">
    <property type="protein sequence ID" value="MPN55139.1"/>
    <property type="molecule type" value="Genomic_DNA"/>
</dbReference>
<dbReference type="AlphaFoldDB" id="A0A645IXH2"/>
<proteinExistence type="predicted"/>
<name>A0A645IXH2_9ZZZZ</name>
<gene>
    <name evidence="1" type="ORF">SDC9_202818</name>
</gene>
<organism evidence="1">
    <name type="scientific">bioreactor metagenome</name>
    <dbReference type="NCBI Taxonomy" id="1076179"/>
    <lineage>
        <taxon>unclassified sequences</taxon>
        <taxon>metagenomes</taxon>
        <taxon>ecological metagenomes</taxon>
    </lineage>
</organism>
<accession>A0A645IXH2</accession>
<comment type="caution">
    <text evidence="1">The sequence shown here is derived from an EMBL/GenBank/DDBJ whole genome shotgun (WGS) entry which is preliminary data.</text>
</comment>
<reference evidence="1" key="1">
    <citation type="submission" date="2019-08" db="EMBL/GenBank/DDBJ databases">
        <authorList>
            <person name="Kucharzyk K."/>
            <person name="Murdoch R.W."/>
            <person name="Higgins S."/>
            <person name="Loffler F."/>
        </authorList>
    </citation>
    <scope>NUCLEOTIDE SEQUENCE</scope>
</reference>
<sequence length="126" mass="13749">MAVYFQKHVASFNTGFGGGSIFHHTINDDAAFHTLDVEILDHILGHRLHRNTDPGPYPVHTRFQILQHIQYRAAGNSKTDALGSGVYRRIDADNFAVEVQHRTAGVAGVDGGVGLQQVLIHGALNI</sequence>
<evidence type="ECO:0000313" key="1">
    <source>
        <dbReference type="EMBL" id="MPN55139.1"/>
    </source>
</evidence>
<protein>
    <submittedName>
        <fullName evidence="1">Uncharacterized protein</fullName>
    </submittedName>
</protein>